<evidence type="ECO:0000256" key="4">
    <source>
        <dbReference type="PROSITE-ProRule" id="PRU00176"/>
    </source>
</evidence>
<dbReference type="InterPro" id="IPR012677">
    <property type="entry name" value="Nucleotide-bd_a/b_plait_sf"/>
</dbReference>
<accession>A0ABR1D7D3</accession>
<dbReference type="PANTHER" id="PTHR13798:SF11">
    <property type="entry name" value="RNA-BINDING PROTEIN 7-RELATED"/>
    <property type="match status" value="1"/>
</dbReference>
<dbReference type="InterPro" id="IPR000504">
    <property type="entry name" value="RRM_dom"/>
</dbReference>
<feature type="compositionally biased region" description="Basic and acidic residues" evidence="5">
    <location>
        <begin position="190"/>
        <end position="215"/>
    </location>
</feature>
<dbReference type="Proteomes" id="UP001303046">
    <property type="component" value="Unassembled WGS sequence"/>
</dbReference>
<evidence type="ECO:0000259" key="6">
    <source>
        <dbReference type="PROSITE" id="PS50102"/>
    </source>
</evidence>
<sequence length="237" mass="26944">MDEGDRTCYVSNFSQAVTSDLLEELFTQVGPLERVAVTEKNGHRFAMVVFEDEESVPFAVETLDGIHMFDIPLMVKPRNGSKHSTLSRRSLDSKRREPYPVSHSSSYPGNRRNDYARQNSYDERWSGHYHSSPQSPSVAVLTPPPPPPPPNSYPSFKMRTSAPGRFDTPRSSFSGRPGGEQRRTFPSKPSDNRMFESGDLSSGDRWRERGRDGRYTYRNTSVSSGSSSRSSREYRRY</sequence>
<dbReference type="SUPFAM" id="SSF54928">
    <property type="entry name" value="RNA-binding domain, RBD"/>
    <property type="match status" value="1"/>
</dbReference>
<keyword evidence="3" id="KW-0539">Nucleus</keyword>
<dbReference type="Gene3D" id="3.30.70.330">
    <property type="match status" value="1"/>
</dbReference>
<organism evidence="7 8">
    <name type="scientific">Necator americanus</name>
    <name type="common">Human hookworm</name>
    <dbReference type="NCBI Taxonomy" id="51031"/>
    <lineage>
        <taxon>Eukaryota</taxon>
        <taxon>Metazoa</taxon>
        <taxon>Ecdysozoa</taxon>
        <taxon>Nematoda</taxon>
        <taxon>Chromadorea</taxon>
        <taxon>Rhabditida</taxon>
        <taxon>Rhabditina</taxon>
        <taxon>Rhabditomorpha</taxon>
        <taxon>Strongyloidea</taxon>
        <taxon>Ancylostomatidae</taxon>
        <taxon>Bunostominae</taxon>
        <taxon>Necator</taxon>
    </lineage>
</organism>
<dbReference type="InterPro" id="IPR035979">
    <property type="entry name" value="RBD_domain_sf"/>
</dbReference>
<feature type="compositionally biased region" description="Basic and acidic residues" evidence="5">
    <location>
        <begin position="89"/>
        <end position="98"/>
    </location>
</feature>
<gene>
    <name evidence="7" type="primary">Necator_chrIII.g13258</name>
    <name evidence="7" type="ORF">RB195_012491</name>
</gene>
<proteinExistence type="predicted"/>
<feature type="compositionally biased region" description="Low complexity" evidence="5">
    <location>
        <begin position="218"/>
        <end position="229"/>
    </location>
</feature>
<keyword evidence="8" id="KW-1185">Reference proteome</keyword>
<feature type="compositionally biased region" description="Pro residues" evidence="5">
    <location>
        <begin position="142"/>
        <end position="152"/>
    </location>
</feature>
<evidence type="ECO:0000256" key="3">
    <source>
        <dbReference type="ARBA" id="ARBA00023242"/>
    </source>
</evidence>
<name>A0ABR1D7D3_NECAM</name>
<feature type="compositionally biased region" description="Basic and acidic residues" evidence="5">
    <location>
        <begin position="111"/>
        <end position="126"/>
    </location>
</feature>
<protein>
    <recommendedName>
        <fullName evidence="6">RRM domain-containing protein</fullName>
    </recommendedName>
</protein>
<evidence type="ECO:0000313" key="7">
    <source>
        <dbReference type="EMBL" id="KAK6746420.1"/>
    </source>
</evidence>
<evidence type="ECO:0000256" key="2">
    <source>
        <dbReference type="ARBA" id="ARBA00022884"/>
    </source>
</evidence>
<evidence type="ECO:0000256" key="1">
    <source>
        <dbReference type="ARBA" id="ARBA00004642"/>
    </source>
</evidence>
<feature type="region of interest" description="Disordered" evidence="5">
    <location>
        <begin position="77"/>
        <end position="237"/>
    </location>
</feature>
<evidence type="ECO:0000313" key="8">
    <source>
        <dbReference type="Proteomes" id="UP001303046"/>
    </source>
</evidence>
<dbReference type="SMART" id="SM00360">
    <property type="entry name" value="RRM"/>
    <property type="match status" value="1"/>
</dbReference>
<dbReference type="Pfam" id="PF00076">
    <property type="entry name" value="RRM_1"/>
    <property type="match status" value="1"/>
</dbReference>
<dbReference type="PANTHER" id="PTHR13798">
    <property type="entry name" value="RNA BINDING MOTIF RBM PROTEIN -RELATED"/>
    <property type="match status" value="1"/>
</dbReference>
<dbReference type="PROSITE" id="PS50102">
    <property type="entry name" value="RRM"/>
    <property type="match status" value="1"/>
</dbReference>
<keyword evidence="2 4" id="KW-0694">RNA-binding</keyword>
<reference evidence="7 8" key="1">
    <citation type="submission" date="2023-08" db="EMBL/GenBank/DDBJ databases">
        <title>A Necator americanus chromosomal reference genome.</title>
        <authorList>
            <person name="Ilik V."/>
            <person name="Petrzelkova K.J."/>
            <person name="Pardy F."/>
            <person name="Fuh T."/>
            <person name="Niatou-Singa F.S."/>
            <person name="Gouil Q."/>
            <person name="Baker L."/>
            <person name="Ritchie M.E."/>
            <person name="Jex A.R."/>
            <person name="Gazzola D."/>
            <person name="Li H."/>
            <person name="Toshio Fujiwara R."/>
            <person name="Zhan B."/>
            <person name="Aroian R.V."/>
            <person name="Pafco B."/>
            <person name="Schwarz E.M."/>
        </authorList>
    </citation>
    <scope>NUCLEOTIDE SEQUENCE [LARGE SCALE GENOMIC DNA]</scope>
    <source>
        <strain evidence="7 8">Aroian</strain>
        <tissue evidence="7">Whole animal</tissue>
    </source>
</reference>
<comment type="subcellular location">
    <subcellularLocation>
        <location evidence="1">Nucleus</location>
        <location evidence="1">Nucleoplasm</location>
    </subcellularLocation>
</comment>
<evidence type="ECO:0000256" key="5">
    <source>
        <dbReference type="SAM" id="MobiDB-lite"/>
    </source>
</evidence>
<dbReference type="EMBL" id="JAVFWL010000003">
    <property type="protein sequence ID" value="KAK6746420.1"/>
    <property type="molecule type" value="Genomic_DNA"/>
</dbReference>
<feature type="domain" description="RRM" evidence="6">
    <location>
        <begin position="6"/>
        <end position="80"/>
    </location>
</feature>
<dbReference type="InterPro" id="IPR052285">
    <property type="entry name" value="NEXT_complex_subunit"/>
</dbReference>
<comment type="caution">
    <text evidence="7">The sequence shown here is derived from an EMBL/GenBank/DDBJ whole genome shotgun (WGS) entry which is preliminary data.</text>
</comment>